<proteinExistence type="predicted"/>
<dbReference type="Proteomes" id="UP000693946">
    <property type="component" value="Linkage Group LG10"/>
</dbReference>
<name>A0AAV6SXE8_SOLSE</name>
<keyword evidence="2" id="KW-1185">Reference proteome</keyword>
<comment type="caution">
    <text evidence="1">The sequence shown here is derived from an EMBL/GenBank/DDBJ whole genome shotgun (WGS) entry which is preliminary data.</text>
</comment>
<evidence type="ECO:0000313" key="1">
    <source>
        <dbReference type="EMBL" id="KAG7521864.1"/>
    </source>
</evidence>
<reference evidence="1 2" key="1">
    <citation type="journal article" date="2021" name="Sci. Rep.">
        <title>Chromosome anchoring in Senegalese sole (Solea senegalensis) reveals sex-associated markers and genome rearrangements in flatfish.</title>
        <authorList>
            <person name="Guerrero-Cozar I."/>
            <person name="Gomez-Garrido J."/>
            <person name="Berbel C."/>
            <person name="Martinez-Blanch J.F."/>
            <person name="Alioto T."/>
            <person name="Claros M.G."/>
            <person name="Gagnaire P.A."/>
            <person name="Manchado M."/>
        </authorList>
    </citation>
    <scope>NUCLEOTIDE SEQUENCE [LARGE SCALE GENOMIC DNA]</scope>
    <source>
        <strain evidence="1">Sse05_10M</strain>
    </source>
</reference>
<evidence type="ECO:0000313" key="2">
    <source>
        <dbReference type="Proteomes" id="UP000693946"/>
    </source>
</evidence>
<dbReference type="EMBL" id="JAGKHQ010000002">
    <property type="protein sequence ID" value="KAG7521864.1"/>
    <property type="molecule type" value="Genomic_DNA"/>
</dbReference>
<organism evidence="1 2">
    <name type="scientific">Solea senegalensis</name>
    <name type="common">Senegalese sole</name>
    <dbReference type="NCBI Taxonomy" id="28829"/>
    <lineage>
        <taxon>Eukaryota</taxon>
        <taxon>Metazoa</taxon>
        <taxon>Chordata</taxon>
        <taxon>Craniata</taxon>
        <taxon>Vertebrata</taxon>
        <taxon>Euteleostomi</taxon>
        <taxon>Actinopterygii</taxon>
        <taxon>Neopterygii</taxon>
        <taxon>Teleostei</taxon>
        <taxon>Neoteleostei</taxon>
        <taxon>Acanthomorphata</taxon>
        <taxon>Carangaria</taxon>
        <taxon>Pleuronectiformes</taxon>
        <taxon>Pleuronectoidei</taxon>
        <taxon>Soleidae</taxon>
        <taxon>Solea</taxon>
    </lineage>
</organism>
<accession>A0AAV6SXE8</accession>
<gene>
    <name evidence="1" type="ORF">JOB18_008212</name>
</gene>
<protein>
    <submittedName>
        <fullName evidence="1">Uncharacterized protein</fullName>
    </submittedName>
</protein>
<sequence length="52" mass="5677">MERSSMWDVVKAHPLQCLSLSGHFHLRSLCLKPHNAEILSAGGCRDAVSSPC</sequence>
<dbReference type="AlphaFoldDB" id="A0AAV6SXE8"/>